<dbReference type="EMBL" id="LT598447">
    <property type="protein sequence ID" value="SCV05501.1"/>
    <property type="molecule type" value="Genomic_DNA"/>
</dbReference>
<keyword evidence="3" id="KW-1185">Reference proteome</keyword>
<feature type="compositionally biased region" description="Basic and acidic residues" evidence="1">
    <location>
        <begin position="384"/>
        <end position="395"/>
    </location>
</feature>
<sequence length="863" mass="90055">MSSVVLHPSNKRSISSSIVNFFKKDTPTEYHDSRNANKASSVSSNIQDADTTELPSVPDLVLYDSENGERPPLLPIMPLQRLKILRHKQYLRRLQDSYLPSLITSSFESEKPSKIAKTQLLPLRSLKRNSQKAIQRSKQPTRTVLGKRWSGDLEYDLAEYDVVKKPKNSKPKDSVDSSTTMESPRLSPTVLKKSTTGGKVSAGPGLSRIQATLLDGKSLVDLSASKDDTKISTPTKNGTASEKSKPLLALPSSGFDFLKADGKSGQASSELDSSKAGENVSPPKFTFGGANVKESSATDLTTSSDRNLSLSDTKQSPGSKSAAHDKTKPLSFGTTDKGTAFSFGGGSGGSAQSKPSFAFGKSQTSSKGGESKPVLSFGQPSSQVKEKDAEDKQESGNKPFSFKPSPSAFTFNGPNQNKPGVPEQEAIKEKETKDDAKSVSEFGSNTLSKPVFDFGSKPSNPAFDSVHKPTPESASTSGTQPAVKPAFSFGGTGAQNDNEKDIASEPSSKKVPSFTFGAPKEAANDTKDKPPAAFSFGSSKPAIVQSSAPNNFSFGSVNSSKPASSEGGSMTKPSFSFTKLSDSTGAHDARNASTAPQLGSKPSITSSKSFGFGVPSEKKDSTPPAFSFGGNSQNNNQSSSSINGSSFKFDSNAGNSGAIQSNQPPKPPFSAASSSGIGKPAFSFGAGTPPVVNAPQPQQPQSSIIPPSQSNGFGFASGSTTSNNSPAFGNPANNQQLAFNFGTGNTSASSTPPPFGGTGVPAFAPPNPQSRPFSPSHTVNLNFGGAASQAPSSIFGGTTSSTPAQMFGGQPSNSNQSFGNTPQNPAQVFGGSNPGAMPQQQNQSSMMNLPPGRKLARMRARRN</sequence>
<feature type="compositionally biased region" description="Polar residues" evidence="1">
    <location>
        <begin position="717"/>
        <end position="750"/>
    </location>
</feature>
<protein>
    <submittedName>
        <fullName evidence="2">LANO_0H08878g1_1</fullName>
    </submittedName>
</protein>
<evidence type="ECO:0000313" key="2">
    <source>
        <dbReference type="EMBL" id="SCV05501.1"/>
    </source>
</evidence>
<feature type="region of interest" description="Disordered" evidence="1">
    <location>
        <begin position="227"/>
        <end position="247"/>
    </location>
</feature>
<dbReference type="AlphaFoldDB" id="A0A1G4KM05"/>
<feature type="region of interest" description="Disordered" evidence="1">
    <location>
        <begin position="166"/>
        <end position="204"/>
    </location>
</feature>
<feature type="compositionally biased region" description="Polar residues" evidence="1">
    <location>
        <begin position="648"/>
        <end position="663"/>
    </location>
</feature>
<feature type="compositionally biased region" description="Polar residues" evidence="1">
    <location>
        <begin position="789"/>
        <end position="826"/>
    </location>
</feature>
<feature type="compositionally biased region" description="Basic residues" evidence="1">
    <location>
        <begin position="854"/>
        <end position="863"/>
    </location>
</feature>
<feature type="compositionally biased region" description="Polar residues" evidence="1">
    <location>
        <begin position="351"/>
        <end position="368"/>
    </location>
</feature>
<accession>A0A1G4KM05</accession>
<evidence type="ECO:0000256" key="1">
    <source>
        <dbReference type="SAM" id="MobiDB-lite"/>
    </source>
</evidence>
<name>A0A1G4KM05_9SACH</name>
<proteinExistence type="predicted"/>
<feature type="compositionally biased region" description="Polar residues" evidence="1">
    <location>
        <begin position="231"/>
        <end position="241"/>
    </location>
</feature>
<feature type="compositionally biased region" description="Low complexity" evidence="1">
    <location>
        <begin position="626"/>
        <end position="647"/>
    </location>
</feature>
<evidence type="ECO:0000313" key="3">
    <source>
        <dbReference type="Proteomes" id="UP000189911"/>
    </source>
</evidence>
<organism evidence="2 3">
    <name type="scientific">Lachancea nothofagi CBS 11611</name>
    <dbReference type="NCBI Taxonomy" id="1266666"/>
    <lineage>
        <taxon>Eukaryota</taxon>
        <taxon>Fungi</taxon>
        <taxon>Dikarya</taxon>
        <taxon>Ascomycota</taxon>
        <taxon>Saccharomycotina</taxon>
        <taxon>Saccharomycetes</taxon>
        <taxon>Saccharomycetales</taxon>
        <taxon>Saccharomycetaceae</taxon>
        <taxon>Lachancea</taxon>
    </lineage>
</organism>
<feature type="region of interest" description="Disordered" evidence="1">
    <location>
        <begin position="27"/>
        <end position="51"/>
    </location>
</feature>
<feature type="compositionally biased region" description="Basic and acidic residues" evidence="1">
    <location>
        <begin position="425"/>
        <end position="438"/>
    </location>
</feature>
<feature type="region of interest" description="Disordered" evidence="1">
    <location>
        <begin position="259"/>
        <end position="863"/>
    </location>
</feature>
<feature type="compositionally biased region" description="Low complexity" evidence="1">
    <location>
        <begin position="839"/>
        <end position="848"/>
    </location>
</feature>
<feature type="compositionally biased region" description="Polar residues" evidence="1">
    <location>
        <begin position="770"/>
        <end position="781"/>
    </location>
</feature>
<reference evidence="3" key="1">
    <citation type="submission" date="2016-03" db="EMBL/GenBank/DDBJ databases">
        <authorList>
            <person name="Devillers Hugo."/>
        </authorList>
    </citation>
    <scope>NUCLEOTIDE SEQUENCE [LARGE SCALE GENOMIC DNA]</scope>
</reference>
<feature type="compositionally biased region" description="Polar residues" evidence="1">
    <location>
        <begin position="591"/>
        <end position="609"/>
    </location>
</feature>
<dbReference type="Proteomes" id="UP000189911">
    <property type="component" value="Chromosome H"/>
</dbReference>
<feature type="compositionally biased region" description="Polar residues" evidence="1">
    <location>
        <begin position="36"/>
        <end position="49"/>
    </location>
</feature>
<dbReference type="OrthoDB" id="4070102at2759"/>
<feature type="compositionally biased region" description="Low complexity" evidence="1">
    <location>
        <begin position="695"/>
        <end position="710"/>
    </location>
</feature>
<feature type="compositionally biased region" description="Polar residues" evidence="1">
    <location>
        <begin position="407"/>
        <end position="418"/>
    </location>
</feature>
<feature type="compositionally biased region" description="Polar residues" evidence="1">
    <location>
        <begin position="293"/>
        <end position="319"/>
    </location>
</feature>
<gene>
    <name evidence="2" type="ORF">LANO_0H08878G</name>
</gene>
<feature type="compositionally biased region" description="Polar residues" evidence="1">
    <location>
        <begin position="544"/>
        <end position="584"/>
    </location>
</feature>